<comment type="caution">
    <text evidence="1">The sequence shown here is derived from an EMBL/GenBank/DDBJ whole genome shotgun (WGS) entry which is preliminary data.</text>
</comment>
<dbReference type="Proteomes" id="UP000886998">
    <property type="component" value="Unassembled WGS sequence"/>
</dbReference>
<reference evidence="1" key="1">
    <citation type="submission" date="2020-08" db="EMBL/GenBank/DDBJ databases">
        <title>Multicomponent nature underlies the extraordinary mechanical properties of spider dragline silk.</title>
        <authorList>
            <person name="Kono N."/>
            <person name="Nakamura H."/>
            <person name="Mori M."/>
            <person name="Yoshida Y."/>
            <person name="Ohtoshi R."/>
            <person name="Malay A.D."/>
            <person name="Moran D.A.P."/>
            <person name="Tomita M."/>
            <person name="Numata K."/>
            <person name="Arakawa K."/>
        </authorList>
    </citation>
    <scope>NUCLEOTIDE SEQUENCE</scope>
</reference>
<sequence length="80" mass="8912">MTWECCWLQKSSALPPPSSYVRRVPSTRGNDDGGVMLREEGVNCSFGSTEDAPPCDTLDEFIKETLFPFCTFMEGVGVER</sequence>
<name>A0A8X6WYH3_9ARAC</name>
<dbReference type="EMBL" id="BMAV01003380">
    <property type="protein sequence ID" value="GFY42897.1"/>
    <property type="molecule type" value="Genomic_DNA"/>
</dbReference>
<evidence type="ECO:0000313" key="1">
    <source>
        <dbReference type="EMBL" id="GFY42897.1"/>
    </source>
</evidence>
<protein>
    <submittedName>
        <fullName evidence="1">Uncharacterized protein</fullName>
    </submittedName>
</protein>
<dbReference type="AlphaFoldDB" id="A0A8X6WYH3"/>
<gene>
    <name evidence="1" type="ORF">TNIN_75381</name>
</gene>
<organism evidence="1 2">
    <name type="scientific">Trichonephila inaurata madagascariensis</name>
    <dbReference type="NCBI Taxonomy" id="2747483"/>
    <lineage>
        <taxon>Eukaryota</taxon>
        <taxon>Metazoa</taxon>
        <taxon>Ecdysozoa</taxon>
        <taxon>Arthropoda</taxon>
        <taxon>Chelicerata</taxon>
        <taxon>Arachnida</taxon>
        <taxon>Araneae</taxon>
        <taxon>Araneomorphae</taxon>
        <taxon>Entelegynae</taxon>
        <taxon>Araneoidea</taxon>
        <taxon>Nephilidae</taxon>
        <taxon>Trichonephila</taxon>
        <taxon>Trichonephila inaurata</taxon>
    </lineage>
</organism>
<evidence type="ECO:0000313" key="2">
    <source>
        <dbReference type="Proteomes" id="UP000886998"/>
    </source>
</evidence>
<proteinExistence type="predicted"/>
<keyword evidence="2" id="KW-1185">Reference proteome</keyword>
<accession>A0A8X6WYH3</accession>